<reference evidence="6" key="1">
    <citation type="submission" date="2023-08" db="EMBL/GenBank/DDBJ databases">
        <authorList>
            <person name="Chen Y."/>
            <person name="Shah S."/>
            <person name="Dougan E. K."/>
            <person name="Thang M."/>
            <person name="Chan C."/>
        </authorList>
    </citation>
    <scope>NUCLEOTIDE SEQUENCE</scope>
</reference>
<evidence type="ECO:0000313" key="7">
    <source>
        <dbReference type="Proteomes" id="UP001178507"/>
    </source>
</evidence>
<dbReference type="Gene3D" id="1.25.40.10">
    <property type="entry name" value="Tetratricopeptide repeat domain"/>
    <property type="match status" value="1"/>
</dbReference>
<feature type="region of interest" description="Disordered" evidence="5">
    <location>
        <begin position="8"/>
        <end position="43"/>
    </location>
</feature>
<dbReference type="AlphaFoldDB" id="A0AA36HZ06"/>
<accession>A0AA36HZ06</accession>
<evidence type="ECO:0000256" key="3">
    <source>
        <dbReference type="ARBA" id="ARBA00022737"/>
    </source>
</evidence>
<sequence>MDLVLAQLQQQHGGARQVEPRRKDADGSVYASVGTRPVPPPKALRAIHAERQRERQEREEQQEAEVFEREMGMTVKESRTLLAFDADVEPAARRLSAQEQLEVELADTACRYEIAGCGLGECDGSYVFMEASSSGAPVYEASSGWVLHRQRVPELAQLGEGDEGKSFGWLISKDGKPFYGVRSEAPRVPGDAWQCFYGPPPPPSQVVAVSWEDHFLKEVGDLKARGNAAMKEERYLEAERLYTQGLDTMQGYDQVLGRRLRDLRLALRANRAEASLRRGVFEAAAADGAWVLDQDPCHAKAAVRLAKASKALKRLGSVAHRLERLPELQAWYEEAELLRRCGLAEALLTGRRS</sequence>
<dbReference type="GO" id="GO:0006626">
    <property type="term" value="P:protein targeting to mitochondrion"/>
    <property type="evidence" value="ECO:0007669"/>
    <property type="project" value="TreeGrafter"/>
</dbReference>
<dbReference type="GO" id="GO:0031072">
    <property type="term" value="F:heat shock protein binding"/>
    <property type="evidence" value="ECO:0007669"/>
    <property type="project" value="TreeGrafter"/>
</dbReference>
<dbReference type="InterPro" id="IPR051982">
    <property type="entry name" value="CiliaryAsmbly_MitoImport"/>
</dbReference>
<dbReference type="EMBL" id="CAUJNA010000444">
    <property type="protein sequence ID" value="CAJ1377094.1"/>
    <property type="molecule type" value="Genomic_DNA"/>
</dbReference>
<organism evidence="6 7">
    <name type="scientific">Effrenium voratum</name>
    <dbReference type="NCBI Taxonomy" id="2562239"/>
    <lineage>
        <taxon>Eukaryota</taxon>
        <taxon>Sar</taxon>
        <taxon>Alveolata</taxon>
        <taxon>Dinophyceae</taxon>
        <taxon>Suessiales</taxon>
        <taxon>Symbiodiniaceae</taxon>
        <taxon>Effrenium</taxon>
    </lineage>
</organism>
<evidence type="ECO:0000256" key="2">
    <source>
        <dbReference type="ARBA" id="ARBA00022490"/>
    </source>
</evidence>
<gene>
    <name evidence="6" type="ORF">EVOR1521_LOCUS5992</name>
</gene>
<comment type="caution">
    <text evidence="6">The sequence shown here is derived from an EMBL/GenBank/DDBJ whole genome shotgun (WGS) entry which is preliminary data.</text>
</comment>
<dbReference type="PANTHER" id="PTHR45984:SF1">
    <property type="entry name" value="SPAG1 AXONEMAL DYNEIN ASSEMBLY FACTOR"/>
    <property type="match status" value="1"/>
</dbReference>
<name>A0AA36HZ06_9DINO</name>
<evidence type="ECO:0000256" key="1">
    <source>
        <dbReference type="ARBA" id="ARBA00004496"/>
    </source>
</evidence>
<keyword evidence="4" id="KW-0802">TPR repeat</keyword>
<evidence type="ECO:0000256" key="4">
    <source>
        <dbReference type="ARBA" id="ARBA00022803"/>
    </source>
</evidence>
<evidence type="ECO:0000256" key="5">
    <source>
        <dbReference type="SAM" id="MobiDB-lite"/>
    </source>
</evidence>
<evidence type="ECO:0000313" key="6">
    <source>
        <dbReference type="EMBL" id="CAJ1377094.1"/>
    </source>
</evidence>
<dbReference type="SUPFAM" id="SSF48452">
    <property type="entry name" value="TPR-like"/>
    <property type="match status" value="1"/>
</dbReference>
<keyword evidence="3" id="KW-0677">Repeat</keyword>
<comment type="subcellular location">
    <subcellularLocation>
        <location evidence="1">Cytoplasm</location>
    </subcellularLocation>
</comment>
<protein>
    <submittedName>
        <fullName evidence="6">Uncharacterized protein</fullName>
    </submittedName>
</protein>
<dbReference type="InterPro" id="IPR011990">
    <property type="entry name" value="TPR-like_helical_dom_sf"/>
</dbReference>
<keyword evidence="7" id="KW-1185">Reference proteome</keyword>
<proteinExistence type="predicted"/>
<dbReference type="PANTHER" id="PTHR45984">
    <property type="entry name" value="RNA (RNA) POLYMERASE II ASSOCIATED PROTEIN HOMOLOG"/>
    <property type="match status" value="1"/>
</dbReference>
<dbReference type="GO" id="GO:0005829">
    <property type="term" value="C:cytosol"/>
    <property type="evidence" value="ECO:0007669"/>
    <property type="project" value="TreeGrafter"/>
</dbReference>
<dbReference type="Proteomes" id="UP001178507">
    <property type="component" value="Unassembled WGS sequence"/>
</dbReference>
<dbReference type="GO" id="GO:0005739">
    <property type="term" value="C:mitochondrion"/>
    <property type="evidence" value="ECO:0007669"/>
    <property type="project" value="TreeGrafter"/>
</dbReference>
<keyword evidence="2" id="KW-0963">Cytoplasm</keyword>